<reference evidence="3" key="1">
    <citation type="submission" date="2017-09" db="EMBL/GenBank/DDBJ databases">
        <title>Depth-based differentiation of microbial function through sediment-hosted aquifers and enrichment of novel symbionts in the deep terrestrial subsurface.</title>
        <authorList>
            <person name="Probst A.J."/>
            <person name="Ladd B."/>
            <person name="Jarett J.K."/>
            <person name="Geller-Mcgrath D.E."/>
            <person name="Sieber C.M.K."/>
            <person name="Emerson J.B."/>
            <person name="Anantharaman K."/>
            <person name="Thomas B.C."/>
            <person name="Malmstrom R."/>
            <person name="Stieglmeier M."/>
            <person name="Klingl A."/>
            <person name="Woyke T."/>
            <person name="Ryan C.M."/>
            <person name="Banfield J.F."/>
        </authorList>
    </citation>
    <scope>NUCLEOTIDE SEQUENCE [LARGE SCALE GENOMIC DNA]</scope>
</reference>
<evidence type="ECO:0000256" key="1">
    <source>
        <dbReference type="SAM" id="SignalP"/>
    </source>
</evidence>
<keyword evidence="1" id="KW-0732">Signal</keyword>
<feature type="signal peptide" evidence="1">
    <location>
        <begin position="1"/>
        <end position="17"/>
    </location>
</feature>
<dbReference type="EMBL" id="PFBZ01000165">
    <property type="protein sequence ID" value="PIT86312.1"/>
    <property type="molecule type" value="Genomic_DNA"/>
</dbReference>
<proteinExistence type="predicted"/>
<dbReference type="AlphaFoldDB" id="A0A2M6W0F8"/>
<comment type="caution">
    <text evidence="2">The sequence shown here is derived from an EMBL/GenBank/DDBJ whole genome shotgun (WGS) entry which is preliminary data.</text>
</comment>
<evidence type="ECO:0000313" key="3">
    <source>
        <dbReference type="Proteomes" id="UP000229362"/>
    </source>
</evidence>
<name>A0A2M6W0F8_9BACT</name>
<organism evidence="2 3">
    <name type="scientific">Candidatus Magasanikbacteria bacterium CG10_big_fil_rev_8_21_14_0_10_43_6</name>
    <dbReference type="NCBI Taxonomy" id="1974650"/>
    <lineage>
        <taxon>Bacteria</taxon>
        <taxon>Candidatus Magasanikiibacteriota</taxon>
    </lineage>
</organism>
<feature type="chain" id="PRO_5014805243" evidence="1">
    <location>
        <begin position="18"/>
        <end position="66"/>
    </location>
</feature>
<accession>A0A2M6W0F8</accession>
<evidence type="ECO:0000313" key="2">
    <source>
        <dbReference type="EMBL" id="PIT86312.1"/>
    </source>
</evidence>
<protein>
    <submittedName>
        <fullName evidence="2">Uncharacterized protein</fullName>
    </submittedName>
</protein>
<sequence>MKLIYLLIYLISFSAFAQDPNSAPGERFEINQNHYKKLKDVDNATVYNVNGQEQVLIPFNFDNSRN</sequence>
<feature type="non-terminal residue" evidence="2">
    <location>
        <position position="66"/>
    </location>
</feature>
<dbReference type="Proteomes" id="UP000229362">
    <property type="component" value="Unassembled WGS sequence"/>
</dbReference>
<gene>
    <name evidence="2" type="ORF">COU33_03865</name>
</gene>